<dbReference type="Proteomes" id="UP000095552">
    <property type="component" value="Unassembled WGS sequence"/>
</dbReference>
<gene>
    <name evidence="1" type="ORF">BFP71_07300</name>
</gene>
<dbReference type="OrthoDB" id="1092930at2"/>
<organism evidence="1 2">
    <name type="scientific">Roseivirga misakiensis</name>
    <dbReference type="NCBI Taxonomy" id="1563681"/>
    <lineage>
        <taxon>Bacteria</taxon>
        <taxon>Pseudomonadati</taxon>
        <taxon>Bacteroidota</taxon>
        <taxon>Cytophagia</taxon>
        <taxon>Cytophagales</taxon>
        <taxon>Roseivirgaceae</taxon>
        <taxon>Roseivirga</taxon>
    </lineage>
</organism>
<evidence type="ECO:0000313" key="2">
    <source>
        <dbReference type="Proteomes" id="UP000095552"/>
    </source>
</evidence>
<name>A0A1E5T3G4_9BACT</name>
<comment type="caution">
    <text evidence="1">The sequence shown here is derived from an EMBL/GenBank/DDBJ whole genome shotgun (WGS) entry which is preliminary data.</text>
</comment>
<dbReference type="EMBL" id="MDGQ01000004">
    <property type="protein sequence ID" value="OEK05912.1"/>
    <property type="molecule type" value="Genomic_DNA"/>
</dbReference>
<dbReference type="AlphaFoldDB" id="A0A1E5T3G4"/>
<proteinExistence type="predicted"/>
<evidence type="ECO:0000313" key="1">
    <source>
        <dbReference type="EMBL" id="OEK05912.1"/>
    </source>
</evidence>
<dbReference type="STRING" id="1563681.BFP71_07300"/>
<reference evidence="1 2" key="1">
    <citation type="submission" date="2016-08" db="EMBL/GenBank/DDBJ databases">
        <title>Draft genome of Fabibacter sp. strain SK-8.</title>
        <authorList>
            <person name="Wong S.-K."/>
            <person name="Hamasaki K."/>
            <person name="Yoshizawa S."/>
        </authorList>
    </citation>
    <scope>NUCLEOTIDE SEQUENCE [LARGE SCALE GENOMIC DNA]</scope>
    <source>
        <strain evidence="1 2">SK-8</strain>
    </source>
</reference>
<dbReference type="InterPro" id="IPR025366">
    <property type="entry name" value="DUF4270"/>
</dbReference>
<evidence type="ECO:0008006" key="3">
    <source>
        <dbReference type="Google" id="ProtNLM"/>
    </source>
</evidence>
<dbReference type="Pfam" id="PF14092">
    <property type="entry name" value="DUF4270"/>
    <property type="match status" value="1"/>
</dbReference>
<sequence length="432" mass="47710">MNLLAKIRIYATLILGIVIFNSCEEKGEFGLGSDDVAPIEFDVEEISLGTSLVWLDSIPSSSTGRLMVGEHVGSEFGTMQAKAFIALDLNESTHPTLEESVLDSTRINFRVSYLYDTASNRELSLRAYQIGEEFKDTTYITRNELAQTNMLLASGDVMIDKFDSTYSIGVDETWSTQIFEGIRNGDVTFDTQDAFDDFFPGFVLRHEGASNNIFGLSIGATFEMVFYYSDPVGDGSGDVVNKTITMNSTGMPNFHNFTIDRSATDFSVVQETNVVYGGLSRLTVQSGAGVVTRLDLSDFQRFNSENDGVIVNLSEIKVGPIGDLPEGVFPPPVLFMALTDERNSIIPDGSGFRSIQRDGANVLSDDAPVQLIYNTDDRTYTASLTTYTQAYLSDIFRRNEVFLYPTNMSLSVNGLTVAVEDVQLKIFFSQLR</sequence>
<accession>A0A1E5T3G4</accession>
<keyword evidence="2" id="KW-1185">Reference proteome</keyword>
<protein>
    <recommendedName>
        <fullName evidence="3">DUF4270 domain-containing protein</fullName>
    </recommendedName>
</protein>